<dbReference type="Proteomes" id="UP000827976">
    <property type="component" value="Chromosome 8"/>
</dbReference>
<evidence type="ECO:0000313" key="1">
    <source>
        <dbReference type="EMBL" id="KAH7674257.1"/>
    </source>
</evidence>
<protein>
    <submittedName>
        <fullName evidence="1">P-loop containing nucleoside triphosphate hydrolase protein</fullName>
    </submittedName>
</protein>
<comment type="caution">
    <text evidence="1">The sequence shown here is derived from an EMBL/GenBank/DDBJ whole genome shotgun (WGS) entry which is preliminary data.</text>
</comment>
<keyword evidence="2" id="KW-1185">Reference proteome</keyword>
<organism evidence="1 2">
    <name type="scientific">Dioscorea alata</name>
    <name type="common">Purple yam</name>
    <dbReference type="NCBI Taxonomy" id="55571"/>
    <lineage>
        <taxon>Eukaryota</taxon>
        <taxon>Viridiplantae</taxon>
        <taxon>Streptophyta</taxon>
        <taxon>Embryophyta</taxon>
        <taxon>Tracheophyta</taxon>
        <taxon>Spermatophyta</taxon>
        <taxon>Magnoliopsida</taxon>
        <taxon>Liliopsida</taxon>
        <taxon>Dioscoreales</taxon>
        <taxon>Dioscoreaceae</taxon>
        <taxon>Dioscorea</taxon>
    </lineage>
</organism>
<name>A0ACB7VJL1_DIOAL</name>
<sequence length="867" mass="99240">METIVSFAVTKLTDLVAQEVELLLGVDGELKSLRDLLQWIEALLKDTDIHSNQDNDERAKLWVNQVRDLAYDAEDIVDDYIFKVHQHSSPFFPARQAARRDLSTKICKLKGKAQEIYDNRSKFGNYEGSRAPSSDPLLSWPRANIDEEDVDFLGFDEHFQALTRLLIVGDNGNQSRAIISITGMGGVGKTTLAKKIFSDPGIRRHFTCLAWVWVSQECRARQVLETVAKGVLAFNEGMLNSLGYEDLKERVTNYLKERRYLVILDDIWSKRAWKSIEGALPTTMNGSRVLLTTRNQDVALYADPQSPPYDMKILGEEDSWELFCRKAIPTKCSKDCLLHLASIGKEMVAKCCGLPLAITVLGSLVSTKHQSAEEWGRLLKKVNWELREGEDQISEILALSYHHLPYCIKPCFLYFSIYTKGALISAKRLIRLWIGFIQPRDQETREEVAEDYLEMLVHLNMIQVVERHHNDRIKICQIHELLHDLSIFLAQGMNFIHIPTNNNDNQENILHKPRRLAIHDDKNMKKSISEMEKFFNIKLLRVINIQGTKIKSLPSDIGTLIHLKYLGLRHTNLRELPSSICRLTKLQTLDIKHSLSIRELPSEVWKMRLNLRHLEGKYFSIKGLPSTESLPNIQTLSGVQAGKWLQNGLQKMTSLCKLGIHGVTRTCKEALFDCLGNLDNLTKLAWKAVKDGTIPSSIFSTSQHKHNLKVLDLRGPLEGLLDSYCMLANITKLTLQCTRLQEDPLVLRLRYDAFVGREIVCLEKGFPQLKVLELKCMFKFEVWRIEDEAMPKLKELQIENCGLVMLPQGLQKVTTLQELKVINMHDYFCGRLANNDGEDWEKIKHIPSVRVYDCRPMSISYSCEFGV</sequence>
<gene>
    <name evidence="1" type="ORF">IHE45_08G061100</name>
</gene>
<accession>A0ACB7VJL1</accession>
<proteinExistence type="predicted"/>
<keyword evidence="1" id="KW-0378">Hydrolase</keyword>
<reference evidence="2" key="1">
    <citation type="journal article" date="2022" name="Nat. Commun.">
        <title>Chromosome evolution and the genetic basis of agronomically important traits in greater yam.</title>
        <authorList>
            <person name="Bredeson J.V."/>
            <person name="Lyons J.B."/>
            <person name="Oniyinde I.O."/>
            <person name="Okereke N.R."/>
            <person name="Kolade O."/>
            <person name="Nnabue I."/>
            <person name="Nwadili C.O."/>
            <person name="Hribova E."/>
            <person name="Parker M."/>
            <person name="Nwogha J."/>
            <person name="Shu S."/>
            <person name="Carlson J."/>
            <person name="Kariba R."/>
            <person name="Muthemba S."/>
            <person name="Knop K."/>
            <person name="Barton G.J."/>
            <person name="Sherwood A.V."/>
            <person name="Lopez-Montes A."/>
            <person name="Asiedu R."/>
            <person name="Jamnadass R."/>
            <person name="Muchugi A."/>
            <person name="Goodstein D."/>
            <person name="Egesi C.N."/>
            <person name="Featherston J."/>
            <person name="Asfaw A."/>
            <person name="Simpson G.G."/>
            <person name="Dolezel J."/>
            <person name="Hendre P.S."/>
            <person name="Van Deynze A."/>
            <person name="Kumar P.L."/>
            <person name="Obidiegwu J.E."/>
            <person name="Bhattacharjee R."/>
            <person name="Rokhsar D.S."/>
        </authorList>
    </citation>
    <scope>NUCLEOTIDE SEQUENCE [LARGE SCALE GENOMIC DNA]</scope>
    <source>
        <strain evidence="2">cv. TDa95/00328</strain>
    </source>
</reference>
<evidence type="ECO:0000313" key="2">
    <source>
        <dbReference type="Proteomes" id="UP000827976"/>
    </source>
</evidence>
<dbReference type="EMBL" id="CM037018">
    <property type="protein sequence ID" value="KAH7674257.1"/>
    <property type="molecule type" value="Genomic_DNA"/>
</dbReference>